<reference evidence="1 2" key="1">
    <citation type="journal article" date="2023" name="Mol. Phylogenet. Evol.">
        <title>Genome-scale phylogeny and comparative genomics of the fungal order Sordariales.</title>
        <authorList>
            <person name="Hensen N."/>
            <person name="Bonometti L."/>
            <person name="Westerberg I."/>
            <person name="Brannstrom I.O."/>
            <person name="Guillou S."/>
            <person name="Cros-Aarteil S."/>
            <person name="Calhoun S."/>
            <person name="Haridas S."/>
            <person name="Kuo A."/>
            <person name="Mondo S."/>
            <person name="Pangilinan J."/>
            <person name="Riley R."/>
            <person name="LaButti K."/>
            <person name="Andreopoulos B."/>
            <person name="Lipzen A."/>
            <person name="Chen C."/>
            <person name="Yan M."/>
            <person name="Daum C."/>
            <person name="Ng V."/>
            <person name="Clum A."/>
            <person name="Steindorff A."/>
            <person name="Ohm R.A."/>
            <person name="Martin F."/>
            <person name="Silar P."/>
            <person name="Natvig D.O."/>
            <person name="Lalanne C."/>
            <person name="Gautier V."/>
            <person name="Ament-Velasquez S.L."/>
            <person name="Kruys A."/>
            <person name="Hutchinson M.I."/>
            <person name="Powell A.J."/>
            <person name="Barry K."/>
            <person name="Miller A.N."/>
            <person name="Grigoriev I.V."/>
            <person name="Debuchy R."/>
            <person name="Gladieux P."/>
            <person name="Hiltunen Thoren M."/>
            <person name="Johannesson H."/>
        </authorList>
    </citation>
    <scope>NUCLEOTIDE SEQUENCE [LARGE SCALE GENOMIC DNA]</scope>
    <source>
        <strain evidence="1 2">FGSC 10403</strain>
    </source>
</reference>
<sequence>MFVLFGNVVSTLHRTCTAHCLCSACLPAPSGYSRFLLPSLSRVGLVLLLAEHDAQPAATSKYANKCHNHHCRCSTRPHQLSTNPQPARCERDMIAAAAAASAGRLD</sequence>
<organism evidence="1 2">
    <name type="scientific">Neurospora hispaniola</name>
    <dbReference type="NCBI Taxonomy" id="588809"/>
    <lineage>
        <taxon>Eukaryota</taxon>
        <taxon>Fungi</taxon>
        <taxon>Dikarya</taxon>
        <taxon>Ascomycota</taxon>
        <taxon>Pezizomycotina</taxon>
        <taxon>Sordariomycetes</taxon>
        <taxon>Sordariomycetidae</taxon>
        <taxon>Sordariales</taxon>
        <taxon>Sordariaceae</taxon>
        <taxon>Neurospora</taxon>
    </lineage>
</organism>
<evidence type="ECO:0000313" key="1">
    <source>
        <dbReference type="EMBL" id="KAK3494224.1"/>
    </source>
</evidence>
<protein>
    <submittedName>
        <fullName evidence="1">Uncharacterized protein</fullName>
    </submittedName>
</protein>
<proteinExistence type="predicted"/>
<evidence type="ECO:0000313" key="2">
    <source>
        <dbReference type="Proteomes" id="UP001285908"/>
    </source>
</evidence>
<dbReference type="Proteomes" id="UP001285908">
    <property type="component" value="Unassembled WGS sequence"/>
</dbReference>
<dbReference type="AlphaFoldDB" id="A0AAJ0I923"/>
<comment type="caution">
    <text evidence="1">The sequence shown here is derived from an EMBL/GenBank/DDBJ whole genome shotgun (WGS) entry which is preliminary data.</text>
</comment>
<dbReference type="EMBL" id="JAULSX010000003">
    <property type="protein sequence ID" value="KAK3494224.1"/>
    <property type="molecule type" value="Genomic_DNA"/>
</dbReference>
<gene>
    <name evidence="1" type="ORF">B0T23DRAFT_103741</name>
</gene>
<accession>A0AAJ0I923</accession>
<name>A0AAJ0I923_9PEZI</name>
<dbReference type="RefSeq" id="XP_062693653.1">
    <property type="nucleotide sequence ID" value="XM_062831740.1"/>
</dbReference>
<keyword evidence="2" id="KW-1185">Reference proteome</keyword>
<dbReference type="GeneID" id="87869362"/>